<dbReference type="Pfam" id="PF00497">
    <property type="entry name" value="SBP_bac_3"/>
    <property type="match status" value="1"/>
</dbReference>
<feature type="chain" id="PRO_5047495124" evidence="1">
    <location>
        <begin position="24"/>
        <end position="256"/>
    </location>
</feature>
<dbReference type="EMBL" id="JAXCLA010000003">
    <property type="protein sequence ID" value="MDY0744951.1"/>
    <property type="molecule type" value="Genomic_DNA"/>
</dbReference>
<keyword evidence="4" id="KW-1185">Reference proteome</keyword>
<evidence type="ECO:0000256" key="1">
    <source>
        <dbReference type="SAM" id="SignalP"/>
    </source>
</evidence>
<dbReference type="PANTHER" id="PTHR38834">
    <property type="entry name" value="PERIPLASMIC SUBSTRATE BINDING PROTEIN FAMILY 3"/>
    <property type="match status" value="1"/>
</dbReference>
<sequence>MTTPRRRCLLLLAGLVPLISARADDDAAHITVMLEEFAPYSFTDEQGQPTGYAVELAREMLARAHVTASFEFSSWPRVMLRARNEPNVLVPAIVRLTEREAMFHWLGQIGVRRGMLFRLKSRPEVQPKSLSEARAWRIGVLKDDVAERELSSLGLVLGETLDRASDYPALLRRFFAGRDDLLALSNQIAPAILRRHGYDPQLIEPVLKFSDSKPHMAVSLQTPEPLRQRLMKAWETMRRDGTVAAIAAKYPSIGLE</sequence>
<evidence type="ECO:0000259" key="2">
    <source>
        <dbReference type="Pfam" id="PF00497"/>
    </source>
</evidence>
<organism evidence="3 4">
    <name type="scientific">Roseateles agri</name>
    <dbReference type="NCBI Taxonomy" id="3098619"/>
    <lineage>
        <taxon>Bacteria</taxon>
        <taxon>Pseudomonadati</taxon>
        <taxon>Pseudomonadota</taxon>
        <taxon>Betaproteobacteria</taxon>
        <taxon>Burkholderiales</taxon>
        <taxon>Sphaerotilaceae</taxon>
        <taxon>Roseateles</taxon>
    </lineage>
</organism>
<keyword evidence="1" id="KW-0732">Signal</keyword>
<evidence type="ECO:0000313" key="4">
    <source>
        <dbReference type="Proteomes" id="UP001285263"/>
    </source>
</evidence>
<dbReference type="SUPFAM" id="SSF53850">
    <property type="entry name" value="Periplasmic binding protein-like II"/>
    <property type="match status" value="1"/>
</dbReference>
<proteinExistence type="predicted"/>
<dbReference type="PANTHER" id="PTHR38834:SF3">
    <property type="entry name" value="SOLUTE-BINDING PROTEIN FAMILY 3_N-TERMINAL DOMAIN-CONTAINING PROTEIN"/>
    <property type="match status" value="1"/>
</dbReference>
<feature type="domain" description="Solute-binding protein family 3/N-terminal" evidence="2">
    <location>
        <begin position="33"/>
        <end position="250"/>
    </location>
</feature>
<dbReference type="Proteomes" id="UP001285263">
    <property type="component" value="Unassembled WGS sequence"/>
</dbReference>
<name>A0ABU5DF96_9BURK</name>
<protein>
    <submittedName>
        <fullName evidence="3">Transporter substrate-binding domain-containing protein</fullName>
    </submittedName>
</protein>
<reference evidence="3 4" key="1">
    <citation type="submission" date="2023-11" db="EMBL/GenBank/DDBJ databases">
        <title>Paucibacter sp. nov., isolated from fresh soil in Korea.</title>
        <authorList>
            <person name="Le N.T.T."/>
        </authorList>
    </citation>
    <scope>NUCLEOTIDE SEQUENCE [LARGE SCALE GENOMIC DNA]</scope>
    <source>
        <strain evidence="3 4">R3-3</strain>
    </source>
</reference>
<feature type="signal peptide" evidence="1">
    <location>
        <begin position="1"/>
        <end position="23"/>
    </location>
</feature>
<dbReference type="Gene3D" id="3.40.190.10">
    <property type="entry name" value="Periplasmic binding protein-like II"/>
    <property type="match status" value="2"/>
</dbReference>
<accession>A0ABU5DF96</accession>
<evidence type="ECO:0000313" key="3">
    <source>
        <dbReference type="EMBL" id="MDY0744951.1"/>
    </source>
</evidence>
<dbReference type="InterPro" id="IPR001638">
    <property type="entry name" value="Solute-binding_3/MltF_N"/>
</dbReference>
<dbReference type="RefSeq" id="WP_320422860.1">
    <property type="nucleotide sequence ID" value="NZ_JAXCLA010000003.1"/>
</dbReference>
<gene>
    <name evidence="3" type="ORF">SNE35_10555</name>
</gene>
<comment type="caution">
    <text evidence="3">The sequence shown here is derived from an EMBL/GenBank/DDBJ whole genome shotgun (WGS) entry which is preliminary data.</text>
</comment>